<dbReference type="Proteomes" id="UP000037923">
    <property type="component" value="Unassembled WGS sequence"/>
</dbReference>
<feature type="region of interest" description="Disordered" evidence="1">
    <location>
        <begin position="1"/>
        <end position="63"/>
    </location>
</feature>
<comment type="caution">
    <text evidence="2">The sequence shown here is derived from an EMBL/GenBank/DDBJ whole genome shotgun (WGS) entry which is preliminary data.</text>
</comment>
<sequence length="373" mass="39025">MEPNHPADAVHAHSMAEGASQHASGPAAVPPAKRGAGAGASHGARKTLEVGDDGQGAIRHQRRSAEPAALHELLLCSGPVQGPRVCSRPTGSASLRARGGEGTACADHARAVPRRVEEAGRGEPHRAAVSGHDVGLCRSPLGRGVDAAQGRDTVSCAGGWGCAGCGGGADKRGTPGGQRRTAEHGAGEHHGHDAREQGRAFPRPVPGGVAADRDGRVHTAAAAARAALRSTDPEAALPDHSRVAMVTDHFPIVHAQRHLNGYGGIGRGYALNRLYEYTYNLWAERNIDVVFFYIAGAVNPADTYSRNFGENDYFSCLTVDRAAGLSLPPLSSTYSPLCEGNEDALCQSRTIEVHPTGQAIFFFNSLLFNLLSL</sequence>
<name>A0A0M9GAI0_LEPPY</name>
<dbReference type="VEuPathDB" id="TriTrypDB:LpyrH10_01_4760"/>
<feature type="compositionally biased region" description="Basic and acidic residues" evidence="1">
    <location>
        <begin position="180"/>
        <end position="198"/>
    </location>
</feature>
<feature type="region of interest" description="Disordered" evidence="1">
    <location>
        <begin position="167"/>
        <end position="203"/>
    </location>
</feature>
<proteinExistence type="predicted"/>
<evidence type="ECO:0000256" key="1">
    <source>
        <dbReference type="SAM" id="MobiDB-lite"/>
    </source>
</evidence>
<dbReference type="AlphaFoldDB" id="A0A0M9GAI0"/>
<gene>
    <name evidence="2" type="ORF">ABB37_00476</name>
</gene>
<accession>A0A0M9GAI0</accession>
<organism evidence="2 3">
    <name type="scientific">Leptomonas pyrrhocoris</name>
    <name type="common">Firebug parasite</name>
    <dbReference type="NCBI Taxonomy" id="157538"/>
    <lineage>
        <taxon>Eukaryota</taxon>
        <taxon>Discoba</taxon>
        <taxon>Euglenozoa</taxon>
        <taxon>Kinetoplastea</taxon>
        <taxon>Metakinetoplastina</taxon>
        <taxon>Trypanosomatida</taxon>
        <taxon>Trypanosomatidae</taxon>
        <taxon>Leishmaniinae</taxon>
        <taxon>Leptomonas</taxon>
    </lineage>
</organism>
<dbReference type="EMBL" id="LGTL01000001">
    <property type="protein sequence ID" value="KPA86243.1"/>
    <property type="molecule type" value="Genomic_DNA"/>
</dbReference>
<dbReference type="RefSeq" id="XP_015664682.1">
    <property type="nucleotide sequence ID" value="XM_015796674.1"/>
</dbReference>
<keyword evidence="3" id="KW-1185">Reference proteome</keyword>
<reference evidence="2 3" key="1">
    <citation type="submission" date="2015-07" db="EMBL/GenBank/DDBJ databases">
        <title>High-quality genome of monoxenous trypanosomatid Leptomonas pyrrhocoris.</title>
        <authorList>
            <person name="Flegontov P."/>
            <person name="Butenko A."/>
            <person name="Firsov S."/>
            <person name="Vlcek C."/>
            <person name="Logacheva M.D."/>
            <person name="Field M."/>
            <person name="Filatov D."/>
            <person name="Flegontova O."/>
            <person name="Gerasimov E."/>
            <person name="Jackson A.P."/>
            <person name="Kelly S."/>
            <person name="Opperdoes F."/>
            <person name="O'Reilly A."/>
            <person name="Votypka J."/>
            <person name="Yurchenko V."/>
            <person name="Lukes J."/>
        </authorList>
    </citation>
    <scope>NUCLEOTIDE SEQUENCE [LARGE SCALE GENOMIC DNA]</scope>
    <source>
        <strain evidence="2">H10</strain>
    </source>
</reference>
<evidence type="ECO:0000313" key="3">
    <source>
        <dbReference type="Proteomes" id="UP000037923"/>
    </source>
</evidence>
<feature type="region of interest" description="Disordered" evidence="1">
    <location>
        <begin position="87"/>
        <end position="110"/>
    </location>
</feature>
<evidence type="ECO:0000313" key="2">
    <source>
        <dbReference type="EMBL" id="KPA86243.1"/>
    </source>
</evidence>
<protein>
    <submittedName>
        <fullName evidence="2">Uncharacterized protein</fullName>
    </submittedName>
</protein>
<dbReference type="GeneID" id="26900774"/>